<reference evidence="2" key="1">
    <citation type="submission" date="2016-04" db="EMBL/GenBank/DDBJ databases">
        <authorList>
            <person name="Nguyen H.D."/>
            <person name="Samba Siva P."/>
            <person name="Cullis J."/>
            <person name="Levesque C.A."/>
            <person name="Hambleton S."/>
        </authorList>
    </citation>
    <scope>NUCLEOTIDE SEQUENCE</scope>
    <source>
        <strain evidence="2">DAOMC 236416</strain>
    </source>
</reference>
<feature type="non-terminal residue" evidence="2">
    <location>
        <position position="1"/>
    </location>
</feature>
<feature type="compositionally biased region" description="Polar residues" evidence="1">
    <location>
        <begin position="1"/>
        <end position="11"/>
    </location>
</feature>
<dbReference type="EMBL" id="LWDF02000938">
    <property type="protein sequence ID" value="KAE8241294.1"/>
    <property type="molecule type" value="Genomic_DNA"/>
</dbReference>
<evidence type="ECO:0000313" key="2">
    <source>
        <dbReference type="EMBL" id="KAE8241294.1"/>
    </source>
</evidence>
<sequence>NGVDTRSSADSSRYDNGPGSLNLNDDDDEERKA</sequence>
<comment type="caution">
    <text evidence="2">The sequence shown here is derived from an EMBL/GenBank/DDBJ whole genome shotgun (WGS) entry which is preliminary data.</text>
</comment>
<feature type="region of interest" description="Disordered" evidence="1">
    <location>
        <begin position="1"/>
        <end position="33"/>
    </location>
</feature>
<dbReference type="Proteomes" id="UP000077521">
    <property type="component" value="Unassembled WGS sequence"/>
</dbReference>
<proteinExistence type="predicted"/>
<evidence type="ECO:0000256" key="1">
    <source>
        <dbReference type="SAM" id="MobiDB-lite"/>
    </source>
</evidence>
<evidence type="ECO:0000313" key="3">
    <source>
        <dbReference type="Proteomes" id="UP000077521"/>
    </source>
</evidence>
<dbReference type="AlphaFoldDB" id="A0A8T8SK18"/>
<name>A0A8T8SK18_9BASI</name>
<organism evidence="2 3">
    <name type="scientific">Tilletia indica</name>
    <dbReference type="NCBI Taxonomy" id="43049"/>
    <lineage>
        <taxon>Eukaryota</taxon>
        <taxon>Fungi</taxon>
        <taxon>Dikarya</taxon>
        <taxon>Basidiomycota</taxon>
        <taxon>Ustilaginomycotina</taxon>
        <taxon>Exobasidiomycetes</taxon>
        <taxon>Tilletiales</taxon>
        <taxon>Tilletiaceae</taxon>
        <taxon>Tilletia</taxon>
    </lineage>
</organism>
<reference evidence="2" key="2">
    <citation type="journal article" date="2019" name="IMA Fungus">
        <title>Genome sequencing and comparison of five Tilletia species to identify candidate genes for the detection of regulated species infecting wheat.</title>
        <authorList>
            <person name="Nguyen H.D.T."/>
            <person name="Sultana T."/>
            <person name="Kesanakurti P."/>
            <person name="Hambleton S."/>
        </authorList>
    </citation>
    <scope>NUCLEOTIDE SEQUENCE</scope>
    <source>
        <strain evidence="2">DAOMC 236416</strain>
    </source>
</reference>
<protein>
    <submittedName>
        <fullName evidence="2">Uncharacterized protein</fullName>
    </submittedName>
</protein>
<accession>A0A8T8SK18</accession>
<gene>
    <name evidence="2" type="ORF">A4X13_0g7479</name>
</gene>
<keyword evidence="3" id="KW-1185">Reference proteome</keyword>
<feature type="compositionally biased region" description="Acidic residues" evidence="1">
    <location>
        <begin position="24"/>
        <end position="33"/>
    </location>
</feature>